<gene>
    <name evidence="2" type="ORF">A7U60_g3381</name>
</gene>
<feature type="compositionally biased region" description="Pro residues" evidence="1">
    <location>
        <begin position="52"/>
        <end position="61"/>
    </location>
</feature>
<feature type="region of interest" description="Disordered" evidence="1">
    <location>
        <begin position="89"/>
        <end position="151"/>
    </location>
</feature>
<keyword evidence="3" id="KW-1185">Reference proteome</keyword>
<accession>A0A9Q5I0U6</accession>
<dbReference type="Proteomes" id="UP000757232">
    <property type="component" value="Unassembled WGS sequence"/>
</dbReference>
<protein>
    <submittedName>
        <fullName evidence="2">Uncharacterized protein</fullName>
    </submittedName>
</protein>
<organism evidence="2 3">
    <name type="scientific">Sanghuangporus baumii</name>
    <name type="common">Phellinus baumii</name>
    <dbReference type="NCBI Taxonomy" id="108892"/>
    <lineage>
        <taxon>Eukaryota</taxon>
        <taxon>Fungi</taxon>
        <taxon>Dikarya</taxon>
        <taxon>Basidiomycota</taxon>
        <taxon>Agaricomycotina</taxon>
        <taxon>Agaricomycetes</taxon>
        <taxon>Hymenochaetales</taxon>
        <taxon>Hymenochaetaceae</taxon>
        <taxon>Sanghuangporus</taxon>
    </lineage>
</organism>
<evidence type="ECO:0000256" key="1">
    <source>
        <dbReference type="SAM" id="MobiDB-lite"/>
    </source>
</evidence>
<dbReference type="AlphaFoldDB" id="A0A9Q5I0U6"/>
<evidence type="ECO:0000313" key="3">
    <source>
        <dbReference type="Proteomes" id="UP000757232"/>
    </source>
</evidence>
<reference evidence="2" key="1">
    <citation type="submission" date="2016-06" db="EMBL/GenBank/DDBJ databases">
        <title>Draft Genome sequence of the fungus Inonotus baumii.</title>
        <authorList>
            <person name="Zhu H."/>
            <person name="Lin W."/>
        </authorList>
    </citation>
    <scope>NUCLEOTIDE SEQUENCE</scope>
    <source>
        <strain evidence="2">821</strain>
    </source>
</reference>
<feature type="compositionally biased region" description="Basic and acidic residues" evidence="1">
    <location>
        <begin position="27"/>
        <end position="49"/>
    </location>
</feature>
<evidence type="ECO:0000313" key="2">
    <source>
        <dbReference type="EMBL" id="OCB89405.1"/>
    </source>
</evidence>
<feature type="compositionally biased region" description="Basic and acidic residues" evidence="1">
    <location>
        <begin position="89"/>
        <end position="118"/>
    </location>
</feature>
<feature type="region of interest" description="Disordered" evidence="1">
    <location>
        <begin position="1"/>
        <end position="65"/>
    </location>
</feature>
<feature type="compositionally biased region" description="Polar residues" evidence="1">
    <location>
        <begin position="122"/>
        <end position="137"/>
    </location>
</feature>
<feature type="region of interest" description="Disordered" evidence="1">
    <location>
        <begin position="361"/>
        <end position="393"/>
    </location>
</feature>
<feature type="compositionally biased region" description="Polar residues" evidence="1">
    <location>
        <begin position="1"/>
        <end position="11"/>
    </location>
</feature>
<sequence>MPPKGASTTARPQHARKSSAIANPDPFTKEKGKGKEKGMDAEKGKKDDSAIMPPPPPPCKPPAILEPEMNALEDSLKARSIAILQRDLAREENRIREEEAERARAKAAEASARDRDIEMDTGTGSSNEVSGKQQQVPPSGALAGTGKVPLRRPSKISLSTLHRSPFPLKLDLSSTSLRLGSEEVGLNMSALDNLDALTTLGSMSVDGISGLASPVTLAPKSARPMGPGELPPEVLAALASASGVGNQNMQLPDPSHHVDIDLTLDDDLRVSVDLLNSGDSADKPIELDIESDVMMADLHVSSDIFGEQGGNGKQPSGSPVDSDIEKLFGPETAGMATASNADDGNGVDMSMLLSENHGDEFFASLDPKNNSPHDDSISRRTETGAGQGDGSGDNAGFDYSLFFNESTNQEQIDMMTHFLKMENTGTVAGASGSEKNSALDPSVAT</sequence>
<feature type="compositionally biased region" description="Basic and acidic residues" evidence="1">
    <location>
        <begin position="371"/>
        <end position="382"/>
    </location>
</feature>
<feature type="region of interest" description="Disordered" evidence="1">
    <location>
        <begin position="426"/>
        <end position="445"/>
    </location>
</feature>
<feature type="region of interest" description="Disordered" evidence="1">
    <location>
        <begin position="304"/>
        <end position="326"/>
    </location>
</feature>
<dbReference type="EMBL" id="LNZH02000156">
    <property type="protein sequence ID" value="OCB89405.1"/>
    <property type="molecule type" value="Genomic_DNA"/>
</dbReference>
<dbReference type="OrthoDB" id="3365514at2759"/>
<comment type="caution">
    <text evidence="2">The sequence shown here is derived from an EMBL/GenBank/DDBJ whole genome shotgun (WGS) entry which is preliminary data.</text>
</comment>
<proteinExistence type="predicted"/>
<name>A0A9Q5I0U6_SANBA</name>